<feature type="compositionally biased region" description="Polar residues" evidence="2">
    <location>
        <begin position="218"/>
        <end position="229"/>
    </location>
</feature>
<dbReference type="AlphaFoldDB" id="A0A0V0QGR4"/>
<feature type="coiled-coil region" evidence="1">
    <location>
        <begin position="549"/>
        <end position="587"/>
    </location>
</feature>
<dbReference type="Proteomes" id="UP000054937">
    <property type="component" value="Unassembled WGS sequence"/>
</dbReference>
<feature type="coiled-coil region" evidence="1">
    <location>
        <begin position="890"/>
        <end position="936"/>
    </location>
</feature>
<dbReference type="EMBL" id="LDAU01000170">
    <property type="protein sequence ID" value="KRX01391.1"/>
    <property type="molecule type" value="Genomic_DNA"/>
</dbReference>
<evidence type="ECO:0000313" key="3">
    <source>
        <dbReference type="EMBL" id="KRX01391.1"/>
    </source>
</evidence>
<proteinExistence type="predicted"/>
<accession>A0A0V0QGR4</accession>
<protein>
    <submittedName>
        <fullName evidence="3">Uncharacterized protein</fullName>
    </submittedName>
</protein>
<dbReference type="InParanoid" id="A0A0V0QGR4"/>
<feature type="region of interest" description="Disordered" evidence="2">
    <location>
        <begin position="218"/>
        <end position="283"/>
    </location>
</feature>
<gene>
    <name evidence="3" type="ORF">PPERSA_01294</name>
</gene>
<keyword evidence="4" id="KW-1185">Reference proteome</keyword>
<feature type="compositionally biased region" description="Low complexity" evidence="2">
    <location>
        <begin position="1139"/>
        <end position="1159"/>
    </location>
</feature>
<evidence type="ECO:0000313" key="4">
    <source>
        <dbReference type="Proteomes" id="UP000054937"/>
    </source>
</evidence>
<evidence type="ECO:0000256" key="2">
    <source>
        <dbReference type="SAM" id="MobiDB-lite"/>
    </source>
</evidence>
<name>A0A0V0QGR4_PSEPJ</name>
<comment type="caution">
    <text evidence="3">The sequence shown here is derived from an EMBL/GenBank/DDBJ whole genome shotgun (WGS) entry which is preliminary data.</text>
</comment>
<feature type="compositionally biased region" description="Low complexity" evidence="2">
    <location>
        <begin position="242"/>
        <end position="283"/>
    </location>
</feature>
<sequence>MGLDQLQNISIESKDNDIYHIMKQETNPKPSSTWRQGEKCNSLQRLQKNVYTVQSDTSIRASSVDIKKQQASNQMYERMNTDRNLIENEKKQYFSKNRKNDNLAPKITQVSHPRPPLQQKQQPKINQFDDQNIKRVMSENNVEFKSNFNTQQNILANQLSDIEIRYKTESLIQNQMQEQQKTQKIVSQTQFIDNQNHGKNYKFFDDFKFEFTSPRQNISNLQAQPLKNKNFQKKQRKESYSKNQQQQQKKNTNFNGNNQGNLQACQKQNTNQQQTNRNKTQNYKNYYQQYNQNKKSINYKKPSYLKTVKSKISDEVKKDKMAYQAFRQSLQNQNQIQIQNQNQNQNQNQILNLNTNQENFHFQMDEQQQEENYNQNININQYDNDINFKTQTEYDEQSTEFQQQNYNSLDARENNQPYNFQKINQNSNQEQQQLNNQQIENQEQQYLQHSQNSSEYNFSSTYVNNINIENKGNLNESNENSYNNQQNNYYMYEKNQQNQIQNDYLEIPQDKFRKKSDSINEESEQKNNNNICSLQHYNQKKLEIDNYFNEEFEEQQQQQYQQIEECNQDYQRMEENKKDTIQSQNNQHINNQNYFDFYSQNNNLQQSKELEYSQSQLYSTRNRGDEEIFLHQQQLKQQSYSNNNQQKKYQEQELNNDNQVFDIDQQGQEQHEQQNQQNFDNQFQNLDSSNTSINFQEDVKNIENQQKQYLNDIYSNNLNSNEFNQNLLIDGDINVNASRNDFSGTDTSFSASINIQNSQLSLNTSEKINFQEQTTPHLQNHCKEQNIREIANSFLNSPFIKQNLFGPEFGAKNTGQFAQKSERDNISEIIEQKSDLNDVQKDPQQVLTDNINKINQQLEHQQLSCDQKYSYQNKENINKFNNPKTMLLPLQQPQQKINNLTQNKENQQIQNINQYEKKEQSQAQEIKLQFNQIQQQQISSTDKKLIDISSFEPKTPNNLYQNNKNPVNILNSENQGINSHSQKGIKINDPQQIQLQQQNYYQQQIQYQQYKISEQKKLSKNLNQQQQQLHQTRTEDLEEVGDLQSSFNSSNFSMFNPNEEMKGFFHKEFFAQSESNNKFNLQDISRDSNFMQSFMQSQQKYNKHLKFSQDQFYKNNNAQQQMQQNPNKNKNINNNYLINKNDSNNQNNLDLSHNLSNNKFVGVSPK</sequence>
<reference evidence="3 4" key="1">
    <citation type="journal article" date="2015" name="Sci. Rep.">
        <title>Genome of the facultative scuticociliatosis pathogen Pseudocohnilembus persalinus provides insight into its virulence through horizontal gene transfer.</title>
        <authorList>
            <person name="Xiong J."/>
            <person name="Wang G."/>
            <person name="Cheng J."/>
            <person name="Tian M."/>
            <person name="Pan X."/>
            <person name="Warren A."/>
            <person name="Jiang C."/>
            <person name="Yuan D."/>
            <person name="Miao W."/>
        </authorList>
    </citation>
    <scope>NUCLEOTIDE SEQUENCE [LARGE SCALE GENOMIC DNA]</scope>
    <source>
        <strain evidence="3">36N120E</strain>
    </source>
</reference>
<keyword evidence="1" id="KW-0175">Coiled coil</keyword>
<organism evidence="3 4">
    <name type="scientific">Pseudocohnilembus persalinus</name>
    <name type="common">Ciliate</name>
    <dbReference type="NCBI Taxonomy" id="266149"/>
    <lineage>
        <taxon>Eukaryota</taxon>
        <taxon>Sar</taxon>
        <taxon>Alveolata</taxon>
        <taxon>Ciliophora</taxon>
        <taxon>Intramacronucleata</taxon>
        <taxon>Oligohymenophorea</taxon>
        <taxon>Scuticociliatia</taxon>
        <taxon>Philasterida</taxon>
        <taxon>Pseudocohnilembidae</taxon>
        <taxon>Pseudocohnilembus</taxon>
    </lineage>
</organism>
<evidence type="ECO:0000256" key="1">
    <source>
        <dbReference type="SAM" id="Coils"/>
    </source>
</evidence>
<feature type="region of interest" description="Disordered" evidence="2">
    <location>
        <begin position="96"/>
        <end position="125"/>
    </location>
</feature>
<feature type="region of interest" description="Disordered" evidence="2">
    <location>
        <begin position="1139"/>
        <end position="1166"/>
    </location>
</feature>
<dbReference type="OMA" id="NLITINC"/>